<dbReference type="PANTHER" id="PTHR22684">
    <property type="entry name" value="NULP1-RELATED"/>
    <property type="match status" value="1"/>
</dbReference>
<protein>
    <submittedName>
        <fullName evidence="2">Uncharacterized protein</fullName>
    </submittedName>
</protein>
<feature type="region of interest" description="Disordered" evidence="1">
    <location>
        <begin position="185"/>
        <end position="206"/>
    </location>
</feature>
<proteinExistence type="predicted"/>
<dbReference type="GO" id="GO:1990112">
    <property type="term" value="C:RQC complex"/>
    <property type="evidence" value="ECO:0007669"/>
    <property type="project" value="TreeGrafter"/>
</dbReference>
<reference evidence="2" key="1">
    <citation type="journal article" date="2019" name="Sci. Rep.">
        <title>Draft genome of Tanacetum cinerariifolium, the natural source of mosquito coil.</title>
        <authorList>
            <person name="Yamashiro T."/>
            <person name="Shiraishi A."/>
            <person name="Satake H."/>
            <person name="Nakayama K."/>
        </authorList>
    </citation>
    <scope>NUCLEOTIDE SEQUENCE</scope>
</reference>
<organism evidence="2">
    <name type="scientific">Tanacetum cinerariifolium</name>
    <name type="common">Dalmatian daisy</name>
    <name type="synonym">Chrysanthemum cinerariifolium</name>
    <dbReference type="NCBI Taxonomy" id="118510"/>
    <lineage>
        <taxon>Eukaryota</taxon>
        <taxon>Viridiplantae</taxon>
        <taxon>Streptophyta</taxon>
        <taxon>Embryophyta</taxon>
        <taxon>Tracheophyta</taxon>
        <taxon>Spermatophyta</taxon>
        <taxon>Magnoliopsida</taxon>
        <taxon>eudicotyledons</taxon>
        <taxon>Gunneridae</taxon>
        <taxon>Pentapetalae</taxon>
        <taxon>asterids</taxon>
        <taxon>campanulids</taxon>
        <taxon>Asterales</taxon>
        <taxon>Asteraceae</taxon>
        <taxon>Asteroideae</taxon>
        <taxon>Anthemideae</taxon>
        <taxon>Anthemidinae</taxon>
        <taxon>Tanacetum</taxon>
    </lineage>
</organism>
<sequence length="269" mass="30321">MARGKEYNNQEGVFIGQSMEVEKSSQPVKGAYVEMLGDNKYNGVRNVSCHVKDRLGQGYVGKVYCCEVVKKLMIRMLIKGLSGFNNNIAIKRERDLHMDQQMLRRMFRREIIVRRHARNYMNDANSLDAILEELSLGEKKLDNVNGGRDRQVKGNILQVDPRYLNANNELRRIFGSKVVDSVEKSNQTGSSRQNYQGSNNNEPGLDLGRCQRLKGLIKGWGDSASSLSSSDDDDSLLLVDGDAVDDDSSCSLRTFLKYLADIVKVLLVY</sequence>
<dbReference type="InterPro" id="IPR006994">
    <property type="entry name" value="TCF25/Rqc1"/>
</dbReference>
<dbReference type="EMBL" id="BKCJ010007708">
    <property type="protein sequence ID" value="GEU78609.1"/>
    <property type="molecule type" value="Genomic_DNA"/>
</dbReference>
<evidence type="ECO:0000313" key="2">
    <source>
        <dbReference type="EMBL" id="GEU78609.1"/>
    </source>
</evidence>
<dbReference type="PANTHER" id="PTHR22684:SF0">
    <property type="entry name" value="RIBOSOME QUALITY CONTROL COMPLEX SUBUNIT TCF25"/>
    <property type="match status" value="1"/>
</dbReference>
<evidence type="ECO:0000256" key="1">
    <source>
        <dbReference type="SAM" id="MobiDB-lite"/>
    </source>
</evidence>
<accession>A0A6L2MZ06</accession>
<dbReference type="AlphaFoldDB" id="A0A6L2MZ06"/>
<gene>
    <name evidence="2" type="ORF">Tci_050587</name>
</gene>
<name>A0A6L2MZ06_TANCI</name>
<feature type="compositionally biased region" description="Polar residues" evidence="1">
    <location>
        <begin position="185"/>
        <end position="202"/>
    </location>
</feature>
<comment type="caution">
    <text evidence="2">The sequence shown here is derived from an EMBL/GenBank/DDBJ whole genome shotgun (WGS) entry which is preliminary data.</text>
</comment>